<accession>A0A4Z2F900</accession>
<keyword evidence="3" id="KW-1185">Reference proteome</keyword>
<dbReference type="AlphaFoldDB" id="A0A4Z2F900"/>
<organism evidence="2 3">
    <name type="scientific">Liparis tanakae</name>
    <name type="common">Tanaka's snailfish</name>
    <dbReference type="NCBI Taxonomy" id="230148"/>
    <lineage>
        <taxon>Eukaryota</taxon>
        <taxon>Metazoa</taxon>
        <taxon>Chordata</taxon>
        <taxon>Craniata</taxon>
        <taxon>Vertebrata</taxon>
        <taxon>Euteleostomi</taxon>
        <taxon>Actinopterygii</taxon>
        <taxon>Neopterygii</taxon>
        <taxon>Teleostei</taxon>
        <taxon>Neoteleostei</taxon>
        <taxon>Acanthomorphata</taxon>
        <taxon>Eupercaria</taxon>
        <taxon>Perciformes</taxon>
        <taxon>Cottioidei</taxon>
        <taxon>Cottales</taxon>
        <taxon>Liparidae</taxon>
        <taxon>Liparis</taxon>
    </lineage>
</organism>
<dbReference type="Proteomes" id="UP000314294">
    <property type="component" value="Unassembled WGS sequence"/>
</dbReference>
<gene>
    <name evidence="2" type="ORF">EYF80_052390</name>
</gene>
<evidence type="ECO:0000313" key="2">
    <source>
        <dbReference type="EMBL" id="TNN37445.1"/>
    </source>
</evidence>
<feature type="compositionally biased region" description="Basic and acidic residues" evidence="1">
    <location>
        <begin position="1"/>
        <end position="10"/>
    </location>
</feature>
<evidence type="ECO:0000313" key="3">
    <source>
        <dbReference type="Proteomes" id="UP000314294"/>
    </source>
</evidence>
<feature type="region of interest" description="Disordered" evidence="1">
    <location>
        <begin position="77"/>
        <end position="166"/>
    </location>
</feature>
<feature type="compositionally biased region" description="Basic residues" evidence="1">
    <location>
        <begin position="121"/>
        <end position="135"/>
    </location>
</feature>
<comment type="caution">
    <text evidence="2">The sequence shown here is derived from an EMBL/GenBank/DDBJ whole genome shotgun (WGS) entry which is preliminary data.</text>
</comment>
<sequence>MNGGGRDGKTRPPLTASSSGLTPRYFPLPQPTSASTAPAGSAARKWQTRGQGEWRVALKSEAMASYTRCTYRCSRRAAEAWQRGSEGGDGAAGFPSDGAEGEGGSRSPLAQSEITRGDAFRRRRRRGPRVARRHRVEPPGSNPESRRGAEHFEINNNNDDESEICK</sequence>
<proteinExistence type="predicted"/>
<protein>
    <submittedName>
        <fullName evidence="2">Uncharacterized protein</fullName>
    </submittedName>
</protein>
<feature type="compositionally biased region" description="Basic and acidic residues" evidence="1">
    <location>
        <begin position="144"/>
        <end position="153"/>
    </location>
</feature>
<name>A0A4Z2F900_9TELE</name>
<feature type="region of interest" description="Disordered" evidence="1">
    <location>
        <begin position="1"/>
        <end position="53"/>
    </location>
</feature>
<reference evidence="2 3" key="1">
    <citation type="submission" date="2019-03" db="EMBL/GenBank/DDBJ databases">
        <title>First draft genome of Liparis tanakae, snailfish: a comprehensive survey of snailfish specific genes.</title>
        <authorList>
            <person name="Kim W."/>
            <person name="Song I."/>
            <person name="Jeong J.-H."/>
            <person name="Kim D."/>
            <person name="Kim S."/>
            <person name="Ryu S."/>
            <person name="Song J.Y."/>
            <person name="Lee S.K."/>
        </authorList>
    </citation>
    <scope>NUCLEOTIDE SEQUENCE [LARGE SCALE GENOMIC DNA]</scope>
    <source>
        <tissue evidence="2">Muscle</tissue>
    </source>
</reference>
<feature type="compositionally biased region" description="Low complexity" evidence="1">
    <location>
        <begin position="31"/>
        <end position="43"/>
    </location>
</feature>
<evidence type="ECO:0000256" key="1">
    <source>
        <dbReference type="SAM" id="MobiDB-lite"/>
    </source>
</evidence>
<dbReference type="EMBL" id="SRLO01001488">
    <property type="protein sequence ID" value="TNN37445.1"/>
    <property type="molecule type" value="Genomic_DNA"/>
</dbReference>